<organism evidence="1 2">
    <name type="scientific">Candidatus Cryosericum septentrionale</name>
    <dbReference type="NCBI Taxonomy" id="2290913"/>
    <lineage>
        <taxon>Bacteria</taxon>
        <taxon>Pseudomonadati</taxon>
        <taxon>Caldisericota/Cryosericota group</taxon>
        <taxon>Candidatus Cryosericota</taxon>
        <taxon>Candidatus Cryosericia</taxon>
        <taxon>Candidatus Cryosericales</taxon>
        <taxon>Candidatus Cryosericaceae</taxon>
        <taxon>Candidatus Cryosericum</taxon>
    </lineage>
</organism>
<gene>
    <name evidence="1" type="ORF">SMC1_09090</name>
</gene>
<proteinExistence type="predicted"/>
<dbReference type="RefSeq" id="WP_119086458.1">
    <property type="nucleotide sequence ID" value="NZ_QXIY01000041.1"/>
</dbReference>
<protein>
    <submittedName>
        <fullName evidence="1">Uncharacterized protein</fullName>
    </submittedName>
</protein>
<name>A0A398DXB1_9BACT</name>
<dbReference type="AlphaFoldDB" id="A0A398DXB1"/>
<reference evidence="1 2" key="1">
    <citation type="submission" date="2018-09" db="EMBL/GenBank/DDBJ databases">
        <title>Discovery and Ecogenomic Context for Candidatus Cryosericales, a Global Caldiserica Order Active in Thawing Permafrost.</title>
        <authorList>
            <person name="Martinez M.A."/>
            <person name="Woodcroft B.J."/>
            <person name="Ignacio Espinoza J.C."/>
            <person name="Zayed A."/>
            <person name="Singleton C.M."/>
            <person name="Boyd J."/>
            <person name="Li Y.-F."/>
            <person name="Purvine S."/>
            <person name="Maughan H."/>
            <person name="Hodgkins S.B."/>
            <person name="Anderson D."/>
            <person name="Sederholm M."/>
            <person name="Temperton B."/>
            <person name="Saleska S.R."/>
            <person name="Tyson G.W."/>
            <person name="Rich V.I."/>
        </authorList>
    </citation>
    <scope>NUCLEOTIDE SEQUENCE [LARGE SCALE GENOMIC DNA]</scope>
    <source>
        <strain evidence="1 2">SMC1</strain>
    </source>
</reference>
<dbReference type="Proteomes" id="UP000266113">
    <property type="component" value="Unassembled WGS sequence"/>
</dbReference>
<dbReference type="OrthoDB" id="9812553at2"/>
<accession>A0A398DXB1</accession>
<evidence type="ECO:0000313" key="2">
    <source>
        <dbReference type="Proteomes" id="UP000266113"/>
    </source>
</evidence>
<sequence>MEQKNWSIVRRTVWYLRYDTEEEVLLMNKIYESLRLFTNFFLPVMQLTRKTRQGAKVTRSYDTPCTPYERILASLCITEEAKEVLRAQYGHLDPVALHDTILADERHLRDLVLTKKQVQPHINPRKGMDWQLHPVSSRF</sequence>
<comment type="caution">
    <text evidence="1">The sequence shown here is derived from an EMBL/GenBank/DDBJ whole genome shotgun (WGS) entry which is preliminary data.</text>
</comment>
<evidence type="ECO:0000313" key="1">
    <source>
        <dbReference type="EMBL" id="RIE15954.1"/>
    </source>
</evidence>
<dbReference type="EMBL" id="QXIY01000041">
    <property type="protein sequence ID" value="RIE15954.1"/>
    <property type="molecule type" value="Genomic_DNA"/>
</dbReference>
<keyword evidence="2" id="KW-1185">Reference proteome</keyword>